<dbReference type="OrthoDB" id="4822at2157"/>
<dbReference type="PATRIC" id="fig|1227454.3.peg.1432"/>
<name>M0M8J5_9EURY</name>
<feature type="compositionally biased region" description="Acidic residues" evidence="5">
    <location>
        <begin position="54"/>
        <end position="63"/>
    </location>
</feature>
<dbReference type="EMBL" id="AOMA01000070">
    <property type="protein sequence ID" value="EMA40929.1"/>
    <property type="molecule type" value="Genomic_DNA"/>
</dbReference>
<comment type="subcellular location">
    <subcellularLocation>
        <location evidence="1">Membrane</location>
    </subcellularLocation>
</comment>
<dbReference type="GO" id="GO:0016020">
    <property type="term" value="C:membrane"/>
    <property type="evidence" value="ECO:0007669"/>
    <property type="project" value="UniProtKB-SubCell"/>
</dbReference>
<reference evidence="7 8" key="1">
    <citation type="journal article" date="2014" name="PLoS Genet.">
        <title>Phylogenetically driven sequencing of extremely halophilic archaea reveals strategies for static and dynamic osmo-response.</title>
        <authorList>
            <person name="Becker E.A."/>
            <person name="Seitzer P.M."/>
            <person name="Tritt A."/>
            <person name="Larsen D."/>
            <person name="Krusor M."/>
            <person name="Yao A.I."/>
            <person name="Wu D."/>
            <person name="Madern D."/>
            <person name="Eisen J.A."/>
            <person name="Darling A.E."/>
            <person name="Facciotti M.T."/>
        </authorList>
    </citation>
    <scope>NUCLEOTIDE SEQUENCE [LARGE SCALE GENOMIC DNA]</scope>
    <source>
        <strain evidence="7 8">JCM 10879</strain>
    </source>
</reference>
<organism evidence="7 8">
    <name type="scientific">Halobiforma nitratireducens JCM 10879</name>
    <dbReference type="NCBI Taxonomy" id="1227454"/>
    <lineage>
        <taxon>Archaea</taxon>
        <taxon>Methanobacteriati</taxon>
        <taxon>Methanobacteriota</taxon>
        <taxon>Stenosarchaea group</taxon>
        <taxon>Halobacteria</taxon>
        <taxon>Halobacteriales</taxon>
        <taxon>Natrialbaceae</taxon>
        <taxon>Halobiforma</taxon>
    </lineage>
</organism>
<keyword evidence="4 6" id="KW-0472">Membrane</keyword>
<evidence type="ECO:0000256" key="5">
    <source>
        <dbReference type="SAM" id="MobiDB-lite"/>
    </source>
</evidence>
<evidence type="ECO:0000313" key="8">
    <source>
        <dbReference type="Proteomes" id="UP000011607"/>
    </source>
</evidence>
<evidence type="ECO:0000256" key="1">
    <source>
        <dbReference type="ARBA" id="ARBA00004370"/>
    </source>
</evidence>
<dbReference type="InterPro" id="IPR036286">
    <property type="entry name" value="LexA/Signal_pep-like_sf"/>
</dbReference>
<keyword evidence="3 6" id="KW-1133">Transmembrane helix</keyword>
<evidence type="ECO:0000256" key="3">
    <source>
        <dbReference type="ARBA" id="ARBA00022989"/>
    </source>
</evidence>
<keyword evidence="2 6" id="KW-0812">Transmembrane</keyword>
<dbReference type="GO" id="GO:0004252">
    <property type="term" value="F:serine-type endopeptidase activity"/>
    <property type="evidence" value="ECO:0007669"/>
    <property type="project" value="InterPro"/>
</dbReference>
<dbReference type="AlphaFoldDB" id="M0M8J5"/>
<gene>
    <name evidence="7" type="ORF">C446_07120</name>
</gene>
<feature type="region of interest" description="Disordered" evidence="5">
    <location>
        <begin position="1"/>
        <end position="64"/>
    </location>
</feature>
<comment type="caution">
    <text evidence="7">The sequence shown here is derived from an EMBL/GenBank/DDBJ whole genome shotgun (WGS) entry which is preliminary data.</text>
</comment>
<feature type="transmembrane region" description="Helical" evidence="6">
    <location>
        <begin position="70"/>
        <end position="91"/>
    </location>
</feature>
<protein>
    <submittedName>
        <fullName evidence="7">Peptidase S26B, signal peptidase</fullName>
    </submittedName>
</protein>
<dbReference type="PANTHER" id="PTHR10806:SF6">
    <property type="entry name" value="SIGNAL PEPTIDASE COMPLEX CATALYTIC SUBUNIT SEC11"/>
    <property type="match status" value="1"/>
</dbReference>
<dbReference type="STRING" id="1227454.C446_07120"/>
<evidence type="ECO:0000313" key="7">
    <source>
        <dbReference type="EMBL" id="EMA40929.1"/>
    </source>
</evidence>
<dbReference type="RefSeq" id="WP_006672365.1">
    <property type="nucleotide sequence ID" value="NZ_AOMA01000070.1"/>
</dbReference>
<dbReference type="Proteomes" id="UP000011607">
    <property type="component" value="Unassembled WGS sequence"/>
</dbReference>
<sequence>MSDRRPDGPPSDGSRTGAGSGSPDDSDESDGRGEFAYSTATDDRSDSGSRGDPAPEDGADDDTPSLVRDVVTVVGIVGVLALLLFGASGVWPPFVAIESGSMEPNAGVGDLVFIVEPDRFADERAIDGTGVVTLEDGQNGGYEELGRPGDVVVFWPDGDRTETPIIHRAYYWADEGENWVETAASEDNLAGRDCTDIASCPAPHDGFVTKGDANPAYDQAVDNQYADTSVVAPEWVIGKSAFRIPWLGYVRLAAESLFASIGVAAFGVGLAFRERSTGGW</sequence>
<evidence type="ECO:0000256" key="2">
    <source>
        <dbReference type="ARBA" id="ARBA00022692"/>
    </source>
</evidence>
<evidence type="ECO:0000256" key="6">
    <source>
        <dbReference type="SAM" id="Phobius"/>
    </source>
</evidence>
<dbReference type="GO" id="GO:0006465">
    <property type="term" value="P:signal peptide processing"/>
    <property type="evidence" value="ECO:0007669"/>
    <property type="project" value="InterPro"/>
</dbReference>
<dbReference type="eggNOG" id="arCOG01739">
    <property type="taxonomic scope" value="Archaea"/>
</dbReference>
<dbReference type="SUPFAM" id="SSF51306">
    <property type="entry name" value="LexA/Signal peptidase"/>
    <property type="match status" value="1"/>
</dbReference>
<evidence type="ECO:0000256" key="4">
    <source>
        <dbReference type="ARBA" id="ARBA00023136"/>
    </source>
</evidence>
<dbReference type="InterPro" id="IPR019533">
    <property type="entry name" value="Peptidase_S26"/>
</dbReference>
<proteinExistence type="predicted"/>
<keyword evidence="8" id="KW-1185">Reference proteome</keyword>
<dbReference type="InterPro" id="IPR001733">
    <property type="entry name" value="Peptidase_S26B"/>
</dbReference>
<dbReference type="PANTHER" id="PTHR10806">
    <property type="entry name" value="SIGNAL PEPTIDASE COMPLEX CATALYTIC SUBUNIT SEC11"/>
    <property type="match status" value="1"/>
</dbReference>
<dbReference type="CDD" id="cd06530">
    <property type="entry name" value="S26_SPase_I"/>
    <property type="match status" value="1"/>
</dbReference>
<accession>M0M8J5</accession>